<dbReference type="PANTHER" id="PTHR44688">
    <property type="entry name" value="DNA-BINDING TRANSCRIPTIONAL ACTIVATOR DEVR_DOSR"/>
    <property type="match status" value="1"/>
</dbReference>
<dbReference type="Proteomes" id="UP000615026">
    <property type="component" value="Unassembled WGS sequence"/>
</dbReference>
<evidence type="ECO:0000313" key="6">
    <source>
        <dbReference type="Proteomes" id="UP000615026"/>
    </source>
</evidence>
<dbReference type="CDD" id="cd06170">
    <property type="entry name" value="LuxR_C_like"/>
    <property type="match status" value="1"/>
</dbReference>
<evidence type="ECO:0000313" key="5">
    <source>
        <dbReference type="EMBL" id="MBE9068311.1"/>
    </source>
</evidence>
<dbReference type="GO" id="GO:0003677">
    <property type="term" value="F:DNA binding"/>
    <property type="evidence" value="ECO:0007669"/>
    <property type="project" value="UniProtKB-KW"/>
</dbReference>
<dbReference type="AlphaFoldDB" id="A0A928ZVQ1"/>
<evidence type="ECO:0000256" key="1">
    <source>
        <dbReference type="ARBA" id="ARBA00023015"/>
    </source>
</evidence>
<feature type="domain" description="HTH luxR-type" evidence="4">
    <location>
        <begin position="167"/>
        <end position="194"/>
    </location>
</feature>
<sequence length="211" mass="24084">MTSQSAPLNRLNCPSSTSSDIAPAAADRLEGYILSNWLDGILILTQDGHCIESNRLGREICDRIDPDTLDNQQIPSEIWTACQILIESRRDFPKHLVTAESELRLKPSHEHFRIRARWFNTGQKADPHILVILENQKHAKQNLAVTEAIRYSLSPREADVWTLHRIGYTYQEIAAELHIALNTVKKHMKNTYAKQHLVSIARNIYLENLAS</sequence>
<protein>
    <submittedName>
        <fullName evidence="5">Helix-turn-helix transcriptional regulator</fullName>
    </submittedName>
</protein>
<comment type="caution">
    <text evidence="5">The sequence shown here is derived from an EMBL/GenBank/DDBJ whole genome shotgun (WGS) entry which is preliminary data.</text>
</comment>
<dbReference type="InterPro" id="IPR016032">
    <property type="entry name" value="Sig_transdc_resp-reg_C-effctor"/>
</dbReference>
<dbReference type="PROSITE" id="PS00622">
    <property type="entry name" value="HTH_LUXR_1"/>
    <property type="match status" value="1"/>
</dbReference>
<organism evidence="5 6">
    <name type="scientific">Leptolyngbya cf. ectocarpi LEGE 11479</name>
    <dbReference type="NCBI Taxonomy" id="1828722"/>
    <lineage>
        <taxon>Bacteria</taxon>
        <taxon>Bacillati</taxon>
        <taxon>Cyanobacteriota</taxon>
        <taxon>Cyanophyceae</taxon>
        <taxon>Leptolyngbyales</taxon>
        <taxon>Leptolyngbyaceae</taxon>
        <taxon>Leptolyngbya group</taxon>
        <taxon>Leptolyngbya</taxon>
    </lineage>
</organism>
<keyword evidence="3" id="KW-0804">Transcription</keyword>
<dbReference type="PRINTS" id="PR00038">
    <property type="entry name" value="HTHLUXR"/>
</dbReference>
<gene>
    <name evidence="5" type="ORF">IQ260_16790</name>
</gene>
<dbReference type="Gene3D" id="1.10.10.10">
    <property type="entry name" value="Winged helix-like DNA-binding domain superfamily/Winged helix DNA-binding domain"/>
    <property type="match status" value="1"/>
</dbReference>
<dbReference type="PANTHER" id="PTHR44688:SF16">
    <property type="entry name" value="DNA-BINDING TRANSCRIPTIONAL ACTIVATOR DEVR_DOSR"/>
    <property type="match status" value="1"/>
</dbReference>
<name>A0A928ZVQ1_LEPEC</name>
<keyword evidence="2" id="KW-0238">DNA-binding</keyword>
<evidence type="ECO:0000256" key="2">
    <source>
        <dbReference type="ARBA" id="ARBA00023125"/>
    </source>
</evidence>
<dbReference type="InterPro" id="IPR036388">
    <property type="entry name" value="WH-like_DNA-bd_sf"/>
</dbReference>
<accession>A0A928ZVQ1</accession>
<dbReference type="SUPFAM" id="SSF46894">
    <property type="entry name" value="C-terminal effector domain of the bipartite response regulators"/>
    <property type="match status" value="1"/>
</dbReference>
<dbReference type="InterPro" id="IPR000792">
    <property type="entry name" value="Tscrpt_reg_LuxR_C"/>
</dbReference>
<dbReference type="EMBL" id="JADEXP010000157">
    <property type="protein sequence ID" value="MBE9068311.1"/>
    <property type="molecule type" value="Genomic_DNA"/>
</dbReference>
<keyword evidence="6" id="KW-1185">Reference proteome</keyword>
<dbReference type="GO" id="GO:0006355">
    <property type="term" value="P:regulation of DNA-templated transcription"/>
    <property type="evidence" value="ECO:0007669"/>
    <property type="project" value="InterPro"/>
</dbReference>
<dbReference type="RefSeq" id="WP_193994259.1">
    <property type="nucleotide sequence ID" value="NZ_JADEXP010000157.1"/>
</dbReference>
<dbReference type="Pfam" id="PF00196">
    <property type="entry name" value="GerE"/>
    <property type="match status" value="1"/>
</dbReference>
<evidence type="ECO:0000256" key="3">
    <source>
        <dbReference type="ARBA" id="ARBA00023163"/>
    </source>
</evidence>
<reference evidence="5" key="1">
    <citation type="submission" date="2020-10" db="EMBL/GenBank/DDBJ databases">
        <authorList>
            <person name="Castelo-Branco R."/>
            <person name="Eusebio N."/>
            <person name="Adriana R."/>
            <person name="Vieira A."/>
            <person name="Brugerolle De Fraissinette N."/>
            <person name="Rezende De Castro R."/>
            <person name="Schneider M.P."/>
            <person name="Vasconcelos V."/>
            <person name="Leao P.N."/>
        </authorList>
    </citation>
    <scope>NUCLEOTIDE SEQUENCE</scope>
    <source>
        <strain evidence="5">LEGE 11479</strain>
    </source>
</reference>
<dbReference type="SMART" id="SM00421">
    <property type="entry name" value="HTH_LUXR"/>
    <property type="match status" value="1"/>
</dbReference>
<proteinExistence type="predicted"/>
<keyword evidence="1" id="KW-0805">Transcription regulation</keyword>
<evidence type="ECO:0000259" key="4">
    <source>
        <dbReference type="PROSITE" id="PS00622"/>
    </source>
</evidence>